<keyword evidence="3" id="KW-1185">Reference proteome</keyword>
<dbReference type="EMBL" id="CP022132">
    <property type="protein sequence ID" value="ASG68459.1"/>
    <property type="molecule type" value="Genomic_DNA"/>
</dbReference>
<dbReference type="RefSeq" id="WP_088772942.1">
    <property type="nucleotide sequence ID" value="NZ_CP022132.1"/>
</dbReference>
<dbReference type="SUPFAM" id="SSF48435">
    <property type="entry name" value="Bacterial muramidases"/>
    <property type="match status" value="1"/>
</dbReference>
<keyword evidence="1" id="KW-0732">Signal</keyword>
<protein>
    <submittedName>
        <fullName evidence="2">Uncharacterized protein</fullName>
    </submittedName>
</protein>
<dbReference type="InterPro" id="IPR008939">
    <property type="entry name" value="Lytic_TGlycosylase_superhlx_U"/>
</dbReference>
<accession>A0ABM6M0N2</accession>
<gene>
    <name evidence="2" type="ORF">CDV26_08685</name>
</gene>
<sequence>MTDRQINDVKQQLKQIQQKQSNNNLQIKSSLKTINLDSYLKYKNISQNPEIFTQKQIANYINNHQDEYWASALCDDLAIHYAKNKNWQMFKKFYDGNLETDGKCWIAQDDQNEEFRQKSIIDFTKLWQKDETSSALECQISK</sequence>
<evidence type="ECO:0000313" key="2">
    <source>
        <dbReference type="EMBL" id="ASG68459.1"/>
    </source>
</evidence>
<name>A0ABM6M0N2_9GAMM</name>
<evidence type="ECO:0000313" key="3">
    <source>
        <dbReference type="Proteomes" id="UP000249910"/>
    </source>
</evidence>
<reference evidence="2 3" key="1">
    <citation type="submission" date="2017-06" db="EMBL/GenBank/DDBJ databases">
        <title>Complete genome of Francisella halioticida.</title>
        <authorList>
            <person name="Sjodin A."/>
        </authorList>
    </citation>
    <scope>NUCLEOTIDE SEQUENCE [LARGE SCALE GENOMIC DNA]</scope>
    <source>
        <strain evidence="2 3">DSM 23729</strain>
    </source>
</reference>
<organism evidence="2 3">
    <name type="scientific">Francisella halioticida</name>
    <dbReference type="NCBI Taxonomy" id="549298"/>
    <lineage>
        <taxon>Bacteria</taxon>
        <taxon>Pseudomonadati</taxon>
        <taxon>Pseudomonadota</taxon>
        <taxon>Gammaproteobacteria</taxon>
        <taxon>Thiotrichales</taxon>
        <taxon>Francisellaceae</taxon>
        <taxon>Francisella</taxon>
    </lineage>
</organism>
<proteinExistence type="predicted"/>
<evidence type="ECO:0000256" key="1">
    <source>
        <dbReference type="ARBA" id="ARBA00022729"/>
    </source>
</evidence>
<dbReference type="Proteomes" id="UP000249910">
    <property type="component" value="Chromosome"/>
</dbReference>
<dbReference type="Gene3D" id="1.25.20.10">
    <property type="entry name" value="Bacterial muramidases"/>
    <property type="match status" value="1"/>
</dbReference>